<dbReference type="eggNOG" id="ENOG502QZ0Y">
    <property type="taxonomic scope" value="Eukaryota"/>
</dbReference>
<gene>
    <name evidence="3" type="ORF">THAOC_33694</name>
</gene>
<keyword evidence="4" id="KW-1185">Reference proteome</keyword>
<evidence type="ECO:0000256" key="1">
    <source>
        <dbReference type="SAM" id="Coils"/>
    </source>
</evidence>
<dbReference type="AlphaFoldDB" id="K0RET3"/>
<evidence type="ECO:0000256" key="2">
    <source>
        <dbReference type="SAM" id="MobiDB-lite"/>
    </source>
</evidence>
<feature type="non-terminal residue" evidence="3">
    <location>
        <position position="166"/>
    </location>
</feature>
<evidence type="ECO:0000313" key="3">
    <source>
        <dbReference type="EMBL" id="EJK47576.1"/>
    </source>
</evidence>
<sequence length="166" mass="18025">MSASKKRKAGPGVAAASGTTLDDLTALTTAQLYSLSSRRHRDESLGNVRRAQEERDRAYLSLAKSVPGQPEAPSQEAPAIQSNAHAAYSFCIVQEQSQRWLERASEHLERMEENAKEAHKEYLDAKGLLTRVRLASSSAVDMMGGKVAAEELSDDEAGLEAIIAKK</sequence>
<proteinExistence type="predicted"/>
<feature type="coiled-coil region" evidence="1">
    <location>
        <begin position="101"/>
        <end position="128"/>
    </location>
</feature>
<protein>
    <submittedName>
        <fullName evidence="3">Uncharacterized protein</fullName>
    </submittedName>
</protein>
<dbReference type="Proteomes" id="UP000266841">
    <property type="component" value="Unassembled WGS sequence"/>
</dbReference>
<feature type="compositionally biased region" description="Basic and acidic residues" evidence="2">
    <location>
        <begin position="40"/>
        <end position="58"/>
    </location>
</feature>
<keyword evidence="1" id="KW-0175">Coiled coil</keyword>
<comment type="caution">
    <text evidence="3">The sequence shown here is derived from an EMBL/GenBank/DDBJ whole genome shotgun (WGS) entry which is preliminary data.</text>
</comment>
<organism evidence="3 4">
    <name type="scientific">Thalassiosira oceanica</name>
    <name type="common">Marine diatom</name>
    <dbReference type="NCBI Taxonomy" id="159749"/>
    <lineage>
        <taxon>Eukaryota</taxon>
        <taxon>Sar</taxon>
        <taxon>Stramenopiles</taxon>
        <taxon>Ochrophyta</taxon>
        <taxon>Bacillariophyta</taxon>
        <taxon>Coscinodiscophyceae</taxon>
        <taxon>Thalassiosirophycidae</taxon>
        <taxon>Thalassiosirales</taxon>
        <taxon>Thalassiosiraceae</taxon>
        <taxon>Thalassiosira</taxon>
    </lineage>
</organism>
<dbReference type="OrthoDB" id="54578at2759"/>
<accession>K0RET3</accession>
<reference evidence="3 4" key="1">
    <citation type="journal article" date="2012" name="Genome Biol.">
        <title>Genome and low-iron response of an oceanic diatom adapted to chronic iron limitation.</title>
        <authorList>
            <person name="Lommer M."/>
            <person name="Specht M."/>
            <person name="Roy A.S."/>
            <person name="Kraemer L."/>
            <person name="Andreson R."/>
            <person name="Gutowska M.A."/>
            <person name="Wolf J."/>
            <person name="Bergner S.V."/>
            <person name="Schilhabel M.B."/>
            <person name="Klostermeier U.C."/>
            <person name="Beiko R.G."/>
            <person name="Rosenstiel P."/>
            <person name="Hippler M."/>
            <person name="Laroche J."/>
        </authorList>
    </citation>
    <scope>NUCLEOTIDE SEQUENCE [LARGE SCALE GENOMIC DNA]</scope>
    <source>
        <strain evidence="3 4">CCMP1005</strain>
    </source>
</reference>
<evidence type="ECO:0000313" key="4">
    <source>
        <dbReference type="Proteomes" id="UP000266841"/>
    </source>
</evidence>
<dbReference type="EMBL" id="AGNL01046827">
    <property type="protein sequence ID" value="EJK47576.1"/>
    <property type="molecule type" value="Genomic_DNA"/>
</dbReference>
<name>K0RET3_THAOC</name>
<feature type="region of interest" description="Disordered" evidence="2">
    <location>
        <begin position="1"/>
        <end position="21"/>
    </location>
</feature>
<feature type="region of interest" description="Disordered" evidence="2">
    <location>
        <begin position="35"/>
        <end position="80"/>
    </location>
</feature>